<sequence length="175" mass="19370">MHILGGHGVHLEGLFLHTPGWVHASDLLGGTTGINPRMREAPAFMNTGKKSLLWLTLHASNLSKMRALCIVIYSIFLHRRLHIGAFADAARYFPLLLLFLFLFLFLLSPSSQGRTTARRPNAATRCADGAGRLLHALITCDSTMTTQLHDDIMIRLHRHRGNSSCNHASPRGESP</sequence>
<dbReference type="Proteomes" id="UP001412067">
    <property type="component" value="Unassembled WGS sequence"/>
</dbReference>
<feature type="transmembrane region" description="Helical" evidence="1">
    <location>
        <begin position="89"/>
        <end position="108"/>
    </location>
</feature>
<reference evidence="2 3" key="1">
    <citation type="journal article" date="2022" name="Nat. Plants">
        <title>Genomes of leafy and leafless Platanthera orchids illuminate the evolution of mycoheterotrophy.</title>
        <authorList>
            <person name="Li M.H."/>
            <person name="Liu K.W."/>
            <person name="Li Z."/>
            <person name="Lu H.C."/>
            <person name="Ye Q.L."/>
            <person name="Zhang D."/>
            <person name="Wang J.Y."/>
            <person name="Li Y.F."/>
            <person name="Zhong Z.M."/>
            <person name="Liu X."/>
            <person name="Yu X."/>
            <person name="Liu D.K."/>
            <person name="Tu X.D."/>
            <person name="Liu B."/>
            <person name="Hao Y."/>
            <person name="Liao X.Y."/>
            <person name="Jiang Y.T."/>
            <person name="Sun W.H."/>
            <person name="Chen J."/>
            <person name="Chen Y.Q."/>
            <person name="Ai Y."/>
            <person name="Zhai J.W."/>
            <person name="Wu S.S."/>
            <person name="Zhou Z."/>
            <person name="Hsiao Y.Y."/>
            <person name="Wu W.L."/>
            <person name="Chen Y.Y."/>
            <person name="Lin Y.F."/>
            <person name="Hsu J.L."/>
            <person name="Li C.Y."/>
            <person name="Wang Z.W."/>
            <person name="Zhao X."/>
            <person name="Zhong W.Y."/>
            <person name="Ma X.K."/>
            <person name="Ma L."/>
            <person name="Huang J."/>
            <person name="Chen G.Z."/>
            <person name="Huang M.Z."/>
            <person name="Huang L."/>
            <person name="Peng D.H."/>
            <person name="Luo Y.B."/>
            <person name="Zou S.Q."/>
            <person name="Chen S.P."/>
            <person name="Lan S."/>
            <person name="Tsai W.C."/>
            <person name="Van de Peer Y."/>
            <person name="Liu Z.J."/>
        </authorList>
    </citation>
    <scope>NUCLEOTIDE SEQUENCE [LARGE SCALE GENOMIC DNA]</scope>
    <source>
        <strain evidence="2">Lor288</strain>
    </source>
</reference>
<keyword evidence="1" id="KW-0812">Transmembrane</keyword>
<keyword evidence="3" id="KW-1185">Reference proteome</keyword>
<evidence type="ECO:0000256" key="1">
    <source>
        <dbReference type="SAM" id="Phobius"/>
    </source>
</evidence>
<evidence type="ECO:0000313" key="3">
    <source>
        <dbReference type="Proteomes" id="UP001412067"/>
    </source>
</evidence>
<organism evidence="2 3">
    <name type="scientific">Platanthera guangdongensis</name>
    <dbReference type="NCBI Taxonomy" id="2320717"/>
    <lineage>
        <taxon>Eukaryota</taxon>
        <taxon>Viridiplantae</taxon>
        <taxon>Streptophyta</taxon>
        <taxon>Embryophyta</taxon>
        <taxon>Tracheophyta</taxon>
        <taxon>Spermatophyta</taxon>
        <taxon>Magnoliopsida</taxon>
        <taxon>Liliopsida</taxon>
        <taxon>Asparagales</taxon>
        <taxon>Orchidaceae</taxon>
        <taxon>Orchidoideae</taxon>
        <taxon>Orchideae</taxon>
        <taxon>Orchidinae</taxon>
        <taxon>Platanthera</taxon>
    </lineage>
</organism>
<keyword evidence="1" id="KW-1133">Transmembrane helix</keyword>
<protein>
    <submittedName>
        <fullName evidence="2">Uncharacterized protein</fullName>
    </submittedName>
</protein>
<gene>
    <name evidence="2" type="ORF">KSP40_PGU013416</name>
</gene>
<name>A0ABR2MCY7_9ASPA</name>
<accession>A0ABR2MCY7</accession>
<evidence type="ECO:0000313" key="2">
    <source>
        <dbReference type="EMBL" id="KAK8961551.1"/>
    </source>
</evidence>
<comment type="caution">
    <text evidence="2">The sequence shown here is derived from an EMBL/GenBank/DDBJ whole genome shotgun (WGS) entry which is preliminary data.</text>
</comment>
<keyword evidence="1" id="KW-0472">Membrane</keyword>
<dbReference type="EMBL" id="JBBWWR010000009">
    <property type="protein sequence ID" value="KAK8961551.1"/>
    <property type="molecule type" value="Genomic_DNA"/>
</dbReference>
<proteinExistence type="predicted"/>